<name>A0ABV3ZJI5_9BACT</name>
<feature type="domain" description="Putative auto-transporter adhesin head GIN" evidence="2">
    <location>
        <begin position="43"/>
        <end position="224"/>
    </location>
</feature>
<keyword evidence="1" id="KW-0732">Signal</keyword>
<organism evidence="3 4">
    <name type="scientific">Danxiaibacter flavus</name>
    <dbReference type="NCBI Taxonomy" id="3049108"/>
    <lineage>
        <taxon>Bacteria</taxon>
        <taxon>Pseudomonadati</taxon>
        <taxon>Bacteroidota</taxon>
        <taxon>Chitinophagia</taxon>
        <taxon>Chitinophagales</taxon>
        <taxon>Chitinophagaceae</taxon>
        <taxon>Danxiaibacter</taxon>
    </lineage>
</organism>
<accession>A0ABV3ZJI5</accession>
<dbReference type="Proteomes" id="UP001560573">
    <property type="component" value="Unassembled WGS sequence"/>
</dbReference>
<dbReference type="PROSITE" id="PS51257">
    <property type="entry name" value="PROKAR_LIPOPROTEIN"/>
    <property type="match status" value="1"/>
</dbReference>
<gene>
    <name evidence="3" type="ORF">QTN47_21285</name>
</gene>
<dbReference type="EMBL" id="JAULBC010000007">
    <property type="protein sequence ID" value="MEX6690056.1"/>
    <property type="molecule type" value="Genomic_DNA"/>
</dbReference>
<evidence type="ECO:0000259" key="2">
    <source>
        <dbReference type="Pfam" id="PF10988"/>
    </source>
</evidence>
<evidence type="ECO:0000313" key="3">
    <source>
        <dbReference type="EMBL" id="MEX6690056.1"/>
    </source>
</evidence>
<dbReference type="RefSeq" id="WP_369331464.1">
    <property type="nucleotide sequence ID" value="NZ_JAULBC010000007.1"/>
</dbReference>
<evidence type="ECO:0000256" key="1">
    <source>
        <dbReference type="SAM" id="SignalP"/>
    </source>
</evidence>
<evidence type="ECO:0000313" key="4">
    <source>
        <dbReference type="Proteomes" id="UP001560573"/>
    </source>
</evidence>
<feature type="chain" id="PRO_5046671996" evidence="1">
    <location>
        <begin position="16"/>
        <end position="240"/>
    </location>
</feature>
<feature type="signal peptide" evidence="1">
    <location>
        <begin position="1"/>
        <end position="15"/>
    </location>
</feature>
<dbReference type="InterPro" id="IPR021255">
    <property type="entry name" value="DUF2807"/>
</dbReference>
<dbReference type="PANTHER" id="PTHR39200:SF1">
    <property type="entry name" value="AUTO-TRANSPORTER ADHESIN HEAD GIN DOMAIN-CONTAINING PROTEIN-RELATED"/>
    <property type="match status" value="1"/>
</dbReference>
<proteinExistence type="predicted"/>
<comment type="caution">
    <text evidence="3">The sequence shown here is derived from an EMBL/GenBank/DDBJ whole genome shotgun (WGS) entry which is preliminary data.</text>
</comment>
<protein>
    <submittedName>
        <fullName evidence="3">Head GIN domain-containing protein</fullName>
    </submittedName>
</protein>
<keyword evidence="4" id="KW-1185">Reference proteome</keyword>
<reference evidence="3 4" key="1">
    <citation type="submission" date="2023-07" db="EMBL/GenBank/DDBJ databases">
        <authorList>
            <person name="Lian W.-H."/>
        </authorList>
    </citation>
    <scope>NUCLEOTIDE SEQUENCE [LARGE SCALE GENOMIC DNA]</scope>
    <source>
        <strain evidence="3 4">SYSU DXS3180</strain>
    </source>
</reference>
<dbReference type="Pfam" id="PF10988">
    <property type="entry name" value="DUF2807"/>
    <property type="match status" value="1"/>
</dbReference>
<sequence>MRKLLPLLLCFGLFAASCDFINRREVSGNGKQKEETRNVSNTDKIKLEGSIDLDLVPGTTPSVKVIADENLLQYIRTERDGDYLLIKVDDEYKLRSSNPIKVEVTTDKLHKLEIAGSGDVKGKGKFSGADKLDVSMAGNSNVDLEINTPSVDIDVAGSGNVNMKGETKDLKIDIAGSGNFKGFDLMAESAKISVAGSGDVEVYADTSLDVSIMGSGDVSYKGKATIKSSIAGSGSVKKVD</sequence>
<dbReference type="PANTHER" id="PTHR39200">
    <property type="entry name" value="HYPOTHETICAL EXPORTED PROTEIN"/>
    <property type="match status" value="1"/>
</dbReference>
<dbReference type="Gene3D" id="2.160.20.120">
    <property type="match status" value="1"/>
</dbReference>